<evidence type="ECO:0000313" key="1">
    <source>
        <dbReference type="EMBL" id="DAE08369.1"/>
    </source>
</evidence>
<proteinExistence type="predicted"/>
<protein>
    <submittedName>
        <fullName evidence="1">Uncharacterized protein</fullName>
    </submittedName>
</protein>
<name>A0A8S5PPK5_9CAUD</name>
<dbReference type="EMBL" id="BK015468">
    <property type="protein sequence ID" value="DAE08369.1"/>
    <property type="molecule type" value="Genomic_DNA"/>
</dbReference>
<sequence length="145" mass="16821">MITDEQGREWLFRKLYDDGWRYIVANKYDNIYLTNEKPSMFDDGDEVRISSCKKYIGITGVMAALPKLSANEVYDIAKELGIVDWRNVKVDTPVLVSSNGITWYKRYFARVDYCDIYVWDNGATSWSAKDNKAVTEWAHIKLAEV</sequence>
<organism evidence="1">
    <name type="scientific">Podoviridae sp. ctOAf25</name>
    <dbReference type="NCBI Taxonomy" id="2825245"/>
    <lineage>
        <taxon>Viruses</taxon>
        <taxon>Duplodnaviria</taxon>
        <taxon>Heunggongvirae</taxon>
        <taxon>Uroviricota</taxon>
        <taxon>Caudoviricetes</taxon>
    </lineage>
</organism>
<reference evidence="1" key="1">
    <citation type="journal article" date="2021" name="Proc. Natl. Acad. Sci. U.S.A.">
        <title>A Catalog of Tens of Thousands of Viruses from Human Metagenomes Reveals Hidden Associations with Chronic Diseases.</title>
        <authorList>
            <person name="Tisza M.J."/>
            <person name="Buck C.B."/>
        </authorList>
    </citation>
    <scope>NUCLEOTIDE SEQUENCE</scope>
    <source>
        <strain evidence="1">CtOAf25</strain>
    </source>
</reference>
<accession>A0A8S5PPK5</accession>